<dbReference type="PANTHER" id="PTHR30600">
    <property type="entry name" value="CYTOCHROME C PEROXIDASE-RELATED"/>
    <property type="match status" value="1"/>
</dbReference>
<comment type="caution">
    <text evidence="7">The sequence shown here is derived from an EMBL/GenBank/DDBJ whole genome shotgun (WGS) entry which is preliminary data.</text>
</comment>
<evidence type="ECO:0000256" key="5">
    <source>
        <dbReference type="PIRSR" id="PIRSR000294-2"/>
    </source>
</evidence>
<dbReference type="Gene3D" id="1.10.760.10">
    <property type="entry name" value="Cytochrome c-like domain"/>
    <property type="match status" value="2"/>
</dbReference>
<reference evidence="7 8" key="1">
    <citation type="submission" date="2015-04" db="EMBL/GenBank/DDBJ databases">
        <title>Whole genome shotgun sequence of Flavihumibacter petaseus NBRC 106054.</title>
        <authorList>
            <person name="Miyazawa S."/>
            <person name="Hosoyama A."/>
            <person name="Hashimoto M."/>
            <person name="Noguchi M."/>
            <person name="Tsuchikane K."/>
            <person name="Ohji S."/>
            <person name="Yamazoe A."/>
            <person name="Ichikawa N."/>
            <person name="Kimura A."/>
            <person name="Fujita N."/>
        </authorList>
    </citation>
    <scope>NUCLEOTIDE SEQUENCE [LARGE SCALE GENOMIC DNA]</scope>
    <source>
        <strain evidence="7 8">NBRC 106054</strain>
    </source>
</reference>
<protein>
    <submittedName>
        <fullName evidence="7">Putative cytochrome c peroxidase</fullName>
    </submittedName>
</protein>
<dbReference type="EMBL" id="BBWV01000001">
    <property type="protein sequence ID" value="GAO41689.1"/>
    <property type="molecule type" value="Genomic_DNA"/>
</dbReference>
<evidence type="ECO:0000313" key="8">
    <source>
        <dbReference type="Proteomes" id="UP000033121"/>
    </source>
</evidence>
<dbReference type="GO" id="GO:0020037">
    <property type="term" value="F:heme binding"/>
    <property type="evidence" value="ECO:0007669"/>
    <property type="project" value="InterPro"/>
</dbReference>
<gene>
    <name evidence="7" type="ORF">FPE01S_01_07030</name>
</gene>
<dbReference type="Pfam" id="PF03150">
    <property type="entry name" value="CCP_MauG"/>
    <property type="match status" value="1"/>
</dbReference>
<dbReference type="GO" id="GO:0009055">
    <property type="term" value="F:electron transfer activity"/>
    <property type="evidence" value="ECO:0007669"/>
    <property type="project" value="InterPro"/>
</dbReference>
<dbReference type="STRING" id="1220578.FPE01S_01_07030"/>
<accession>A0A0E9MVS7</accession>
<keyword evidence="3" id="KW-0560">Oxidoreductase</keyword>
<feature type="binding site" description="covalent" evidence="4">
    <location>
        <position position="227"/>
    </location>
    <ligand>
        <name>heme c</name>
        <dbReference type="ChEBI" id="CHEBI:61717"/>
        <label>2</label>
    </ligand>
</feature>
<comment type="PTM">
    <text evidence="4">Binds 2 heme groups per subunit.</text>
</comment>
<dbReference type="SUPFAM" id="SSF46626">
    <property type="entry name" value="Cytochrome c"/>
    <property type="match status" value="2"/>
</dbReference>
<dbReference type="InterPro" id="IPR051395">
    <property type="entry name" value="Cytochrome_c_Peroxidase/MauG"/>
</dbReference>
<dbReference type="AlphaFoldDB" id="A0A0E9MVS7"/>
<dbReference type="PIRSF" id="PIRSF000294">
    <property type="entry name" value="Cytochrome-c_peroxidase"/>
    <property type="match status" value="1"/>
</dbReference>
<keyword evidence="5" id="KW-0408">Iron</keyword>
<dbReference type="OrthoDB" id="9805202at2"/>
<keyword evidence="8" id="KW-1185">Reference proteome</keyword>
<dbReference type="InterPro" id="IPR004852">
    <property type="entry name" value="Di-haem_cyt_c_peroxidsae"/>
</dbReference>
<feature type="binding site" description="covalent" evidence="4">
    <location>
        <position position="83"/>
    </location>
    <ligand>
        <name>heme c</name>
        <dbReference type="ChEBI" id="CHEBI:61717"/>
        <label>1</label>
    </ligand>
</feature>
<feature type="binding site" description="axial binding residue" evidence="5">
    <location>
        <position position="84"/>
    </location>
    <ligand>
        <name>heme c</name>
        <dbReference type="ChEBI" id="CHEBI:61717"/>
        <label>1</label>
    </ligand>
    <ligandPart>
        <name>Fe</name>
        <dbReference type="ChEBI" id="CHEBI:18248"/>
    </ligandPart>
</feature>
<dbReference type="GO" id="GO:0046872">
    <property type="term" value="F:metal ion binding"/>
    <property type="evidence" value="ECO:0007669"/>
    <property type="project" value="UniProtKB-KW"/>
</dbReference>
<evidence type="ECO:0000256" key="2">
    <source>
        <dbReference type="ARBA" id="ARBA00022729"/>
    </source>
</evidence>
<keyword evidence="7" id="KW-0575">Peroxidase</keyword>
<dbReference type="InterPro" id="IPR026259">
    <property type="entry name" value="MauG/Cytc_peroxidase"/>
</dbReference>
<evidence type="ECO:0000259" key="6">
    <source>
        <dbReference type="Pfam" id="PF03150"/>
    </source>
</evidence>
<keyword evidence="2" id="KW-0732">Signal</keyword>
<dbReference type="GO" id="GO:0004130">
    <property type="term" value="F:cytochrome-c peroxidase activity"/>
    <property type="evidence" value="ECO:0007669"/>
    <property type="project" value="TreeGrafter"/>
</dbReference>
<organism evidence="7 8">
    <name type="scientific">Flavihumibacter petaseus NBRC 106054</name>
    <dbReference type="NCBI Taxonomy" id="1220578"/>
    <lineage>
        <taxon>Bacteria</taxon>
        <taxon>Pseudomonadati</taxon>
        <taxon>Bacteroidota</taxon>
        <taxon>Chitinophagia</taxon>
        <taxon>Chitinophagales</taxon>
        <taxon>Chitinophagaceae</taxon>
        <taxon>Flavihumibacter</taxon>
    </lineage>
</organism>
<evidence type="ECO:0000256" key="3">
    <source>
        <dbReference type="ARBA" id="ARBA00023002"/>
    </source>
</evidence>
<feature type="binding site" description="axial binding residue" evidence="5">
    <location>
        <position position="228"/>
    </location>
    <ligand>
        <name>heme c</name>
        <dbReference type="ChEBI" id="CHEBI:61717"/>
        <label>2</label>
    </ligand>
    <ligandPart>
        <name>Fe</name>
        <dbReference type="ChEBI" id="CHEBI:18248"/>
    </ligandPart>
</feature>
<keyword evidence="4" id="KW-0349">Heme</keyword>
<dbReference type="RefSeq" id="WP_052955481.1">
    <property type="nucleotide sequence ID" value="NZ_BBWV01000001.1"/>
</dbReference>
<name>A0A0E9MVS7_9BACT</name>
<comment type="cofactor">
    <cofactor evidence="4">
        <name>heme</name>
        <dbReference type="ChEBI" id="CHEBI:30413"/>
    </cofactor>
    <text evidence="4">Binds 2 heme groups.</text>
</comment>
<evidence type="ECO:0000313" key="7">
    <source>
        <dbReference type="EMBL" id="GAO41689.1"/>
    </source>
</evidence>
<feature type="binding site" description="covalent" evidence="4">
    <location>
        <position position="80"/>
    </location>
    <ligand>
        <name>heme c</name>
        <dbReference type="ChEBI" id="CHEBI:61717"/>
        <label>1</label>
    </ligand>
</feature>
<dbReference type="PANTHER" id="PTHR30600:SF10">
    <property type="entry name" value="BLL6722 PROTEIN"/>
    <property type="match status" value="1"/>
</dbReference>
<feature type="domain" description="Di-haem cytochrome c peroxidase" evidence="6">
    <location>
        <begin position="58"/>
        <end position="206"/>
    </location>
</feature>
<dbReference type="GO" id="GO:0030313">
    <property type="term" value="C:cell envelope"/>
    <property type="evidence" value="ECO:0007669"/>
    <property type="project" value="UniProtKB-SubCell"/>
</dbReference>
<sequence length="333" mass="37248">MTWPLNIQRGCLAILAVMVLTSCNRDGSDPAGERIAFSVPDGWPAPVYDFASNPVTRQGFELGKRLFFDGRLSLDGNFPCGSCHQPFAAFANFDHAFSHGFNNQFTTRNAPALYNLAWLKEFHHDGAIPNLDLQPLAPITAPNEMAETLPGVLEKLQADPDYPKLFKAAFGSEEITVQNMTKALSQFELMLISDNSKYDRVMRGTATFDVNEAAGYELFKAKQCTNCHTEPLFTNNSFEDDGLPIDPVRKDSGRMRITGRQEDYLKFKVPSLRNVAVTFPYMHDGRFNSLAEVLEHYDKKIPLSQGERGLLTAFFRALTDSAFISNPLFSPQQ</sequence>
<feature type="binding site" description="covalent" evidence="4">
    <location>
        <position position="224"/>
    </location>
    <ligand>
        <name>heme c</name>
        <dbReference type="ChEBI" id="CHEBI:61717"/>
        <label>2</label>
    </ligand>
</feature>
<comment type="subcellular location">
    <subcellularLocation>
        <location evidence="1">Cell envelope</location>
    </subcellularLocation>
</comment>
<proteinExistence type="predicted"/>
<evidence type="ECO:0000256" key="4">
    <source>
        <dbReference type="PIRSR" id="PIRSR000294-1"/>
    </source>
</evidence>
<dbReference type="InterPro" id="IPR036909">
    <property type="entry name" value="Cyt_c-like_dom_sf"/>
</dbReference>
<keyword evidence="5" id="KW-0479">Metal-binding</keyword>
<evidence type="ECO:0000256" key="1">
    <source>
        <dbReference type="ARBA" id="ARBA00004196"/>
    </source>
</evidence>
<dbReference type="Proteomes" id="UP000033121">
    <property type="component" value="Unassembled WGS sequence"/>
</dbReference>